<accession>A0ABN9D6T1</accession>
<comment type="caution">
    <text evidence="1">The sequence shown here is derived from an EMBL/GenBank/DDBJ whole genome shotgun (WGS) entry which is preliminary data.</text>
</comment>
<name>A0ABN9D6T1_9NEOB</name>
<protein>
    <submittedName>
        <fullName evidence="1">Uncharacterized protein</fullName>
    </submittedName>
</protein>
<keyword evidence="2" id="KW-1185">Reference proteome</keyword>
<dbReference type="EMBL" id="CATNWA010014157">
    <property type="protein sequence ID" value="CAI9568238.1"/>
    <property type="molecule type" value="Genomic_DNA"/>
</dbReference>
<dbReference type="Proteomes" id="UP001162483">
    <property type="component" value="Unassembled WGS sequence"/>
</dbReference>
<reference evidence="1" key="1">
    <citation type="submission" date="2023-05" db="EMBL/GenBank/DDBJ databases">
        <authorList>
            <person name="Stuckert A."/>
        </authorList>
    </citation>
    <scope>NUCLEOTIDE SEQUENCE</scope>
</reference>
<gene>
    <name evidence="1" type="ORF">SPARVUS_LOCUS6678318</name>
</gene>
<sequence>MTFPPYSGLKHCMGVNVPELSEIRLFMTVLDCPSIQCFNRCMEGQSQNCH</sequence>
<evidence type="ECO:0000313" key="2">
    <source>
        <dbReference type="Proteomes" id="UP001162483"/>
    </source>
</evidence>
<evidence type="ECO:0000313" key="1">
    <source>
        <dbReference type="EMBL" id="CAI9568238.1"/>
    </source>
</evidence>
<proteinExistence type="predicted"/>
<organism evidence="1 2">
    <name type="scientific">Staurois parvus</name>
    <dbReference type="NCBI Taxonomy" id="386267"/>
    <lineage>
        <taxon>Eukaryota</taxon>
        <taxon>Metazoa</taxon>
        <taxon>Chordata</taxon>
        <taxon>Craniata</taxon>
        <taxon>Vertebrata</taxon>
        <taxon>Euteleostomi</taxon>
        <taxon>Amphibia</taxon>
        <taxon>Batrachia</taxon>
        <taxon>Anura</taxon>
        <taxon>Neobatrachia</taxon>
        <taxon>Ranoidea</taxon>
        <taxon>Ranidae</taxon>
        <taxon>Staurois</taxon>
    </lineage>
</organism>